<keyword evidence="4" id="KW-1185">Reference proteome</keyword>
<proteinExistence type="predicted"/>
<reference evidence="3" key="3">
    <citation type="submission" date="2015-04" db="UniProtKB">
        <authorList>
            <consortium name="EnsemblPlants"/>
        </authorList>
    </citation>
    <scope>IDENTIFICATION</scope>
    <source>
        <strain evidence="3">cv. Jemalong A17</strain>
    </source>
</reference>
<evidence type="ECO:0000256" key="1">
    <source>
        <dbReference type="SAM" id="Phobius"/>
    </source>
</evidence>
<reference evidence="2 4" key="2">
    <citation type="journal article" date="2014" name="BMC Genomics">
        <title>An improved genome release (version Mt4.0) for the model legume Medicago truncatula.</title>
        <authorList>
            <person name="Tang H."/>
            <person name="Krishnakumar V."/>
            <person name="Bidwell S."/>
            <person name="Rosen B."/>
            <person name="Chan A."/>
            <person name="Zhou S."/>
            <person name="Gentzbittel L."/>
            <person name="Childs K.L."/>
            <person name="Yandell M."/>
            <person name="Gundlach H."/>
            <person name="Mayer K.F."/>
            <person name="Schwartz D.C."/>
            <person name="Town C.D."/>
        </authorList>
    </citation>
    <scope>GENOME REANNOTATION</scope>
    <source>
        <strain evidence="3 4">cv. Jemalong A17</strain>
    </source>
</reference>
<evidence type="ECO:0000313" key="4">
    <source>
        <dbReference type="Proteomes" id="UP000002051"/>
    </source>
</evidence>
<dbReference type="PaxDb" id="3880-AES67204"/>
<sequence length="58" mass="6495">MDKKQRDTKVNAMSLNFLSMSWCGSPICIFVSLYVCLIDEIRPSCSKLVLIKTGSEPP</sequence>
<evidence type="ECO:0000313" key="2">
    <source>
        <dbReference type="EMBL" id="AES67204.1"/>
    </source>
</evidence>
<keyword evidence="1 2" id="KW-0812">Transmembrane</keyword>
<dbReference type="HOGENOM" id="CLU_2982041_0_0_1"/>
<accession>G7ITW0</accession>
<dbReference type="AlphaFoldDB" id="G7ITW0"/>
<dbReference type="EnsemblPlants" id="AES67204">
    <property type="protein sequence ID" value="AES67204"/>
    <property type="gene ID" value="MTR_2g088030"/>
</dbReference>
<keyword evidence="1" id="KW-1133">Transmembrane helix</keyword>
<organism evidence="2 4">
    <name type="scientific">Medicago truncatula</name>
    <name type="common">Barrel medic</name>
    <name type="synonym">Medicago tribuloides</name>
    <dbReference type="NCBI Taxonomy" id="3880"/>
    <lineage>
        <taxon>Eukaryota</taxon>
        <taxon>Viridiplantae</taxon>
        <taxon>Streptophyta</taxon>
        <taxon>Embryophyta</taxon>
        <taxon>Tracheophyta</taxon>
        <taxon>Spermatophyta</taxon>
        <taxon>Magnoliopsida</taxon>
        <taxon>eudicotyledons</taxon>
        <taxon>Gunneridae</taxon>
        <taxon>Pentapetalae</taxon>
        <taxon>rosids</taxon>
        <taxon>fabids</taxon>
        <taxon>Fabales</taxon>
        <taxon>Fabaceae</taxon>
        <taxon>Papilionoideae</taxon>
        <taxon>50 kb inversion clade</taxon>
        <taxon>NPAAA clade</taxon>
        <taxon>Hologalegina</taxon>
        <taxon>IRL clade</taxon>
        <taxon>Trifolieae</taxon>
        <taxon>Medicago</taxon>
    </lineage>
</organism>
<dbReference type="EMBL" id="CM001218">
    <property type="protein sequence ID" value="AES67204.1"/>
    <property type="molecule type" value="Genomic_DNA"/>
</dbReference>
<feature type="transmembrane region" description="Helical" evidence="1">
    <location>
        <begin position="12"/>
        <end position="35"/>
    </location>
</feature>
<dbReference type="Proteomes" id="UP000002051">
    <property type="component" value="Chromosome 2"/>
</dbReference>
<protein>
    <submittedName>
        <fullName evidence="2">Transmembrane protein, putative</fullName>
    </submittedName>
</protein>
<keyword evidence="1" id="KW-0472">Membrane</keyword>
<reference evidence="2 4" key="1">
    <citation type="journal article" date="2011" name="Nature">
        <title>The Medicago genome provides insight into the evolution of rhizobial symbioses.</title>
        <authorList>
            <person name="Young N.D."/>
            <person name="Debelle F."/>
            <person name="Oldroyd G.E."/>
            <person name="Geurts R."/>
            <person name="Cannon S.B."/>
            <person name="Udvardi M.K."/>
            <person name="Benedito V.A."/>
            <person name="Mayer K.F."/>
            <person name="Gouzy J."/>
            <person name="Schoof H."/>
            <person name="Van de Peer Y."/>
            <person name="Proost S."/>
            <person name="Cook D.R."/>
            <person name="Meyers B.C."/>
            <person name="Spannagl M."/>
            <person name="Cheung F."/>
            <person name="De Mita S."/>
            <person name="Krishnakumar V."/>
            <person name="Gundlach H."/>
            <person name="Zhou S."/>
            <person name="Mudge J."/>
            <person name="Bharti A.K."/>
            <person name="Murray J.D."/>
            <person name="Naoumkina M.A."/>
            <person name="Rosen B."/>
            <person name="Silverstein K.A."/>
            <person name="Tang H."/>
            <person name="Rombauts S."/>
            <person name="Zhao P.X."/>
            <person name="Zhou P."/>
            <person name="Barbe V."/>
            <person name="Bardou P."/>
            <person name="Bechner M."/>
            <person name="Bellec A."/>
            <person name="Berger A."/>
            <person name="Berges H."/>
            <person name="Bidwell S."/>
            <person name="Bisseling T."/>
            <person name="Choisne N."/>
            <person name="Couloux A."/>
            <person name="Denny R."/>
            <person name="Deshpande S."/>
            <person name="Dai X."/>
            <person name="Doyle J.J."/>
            <person name="Dudez A.M."/>
            <person name="Farmer A.D."/>
            <person name="Fouteau S."/>
            <person name="Franken C."/>
            <person name="Gibelin C."/>
            <person name="Gish J."/>
            <person name="Goldstein S."/>
            <person name="Gonzalez A.J."/>
            <person name="Green P.J."/>
            <person name="Hallab A."/>
            <person name="Hartog M."/>
            <person name="Hua A."/>
            <person name="Humphray S.J."/>
            <person name="Jeong D.H."/>
            <person name="Jing Y."/>
            <person name="Jocker A."/>
            <person name="Kenton S.M."/>
            <person name="Kim D.J."/>
            <person name="Klee K."/>
            <person name="Lai H."/>
            <person name="Lang C."/>
            <person name="Lin S."/>
            <person name="Macmil S.L."/>
            <person name="Magdelenat G."/>
            <person name="Matthews L."/>
            <person name="McCorrison J."/>
            <person name="Monaghan E.L."/>
            <person name="Mun J.H."/>
            <person name="Najar F.Z."/>
            <person name="Nicholson C."/>
            <person name="Noirot C."/>
            <person name="O'Bleness M."/>
            <person name="Paule C.R."/>
            <person name="Poulain J."/>
            <person name="Prion F."/>
            <person name="Qin B."/>
            <person name="Qu C."/>
            <person name="Retzel E.F."/>
            <person name="Riddle C."/>
            <person name="Sallet E."/>
            <person name="Samain S."/>
            <person name="Samson N."/>
            <person name="Sanders I."/>
            <person name="Saurat O."/>
            <person name="Scarpelli C."/>
            <person name="Schiex T."/>
            <person name="Segurens B."/>
            <person name="Severin A.J."/>
            <person name="Sherrier D.J."/>
            <person name="Shi R."/>
            <person name="Sims S."/>
            <person name="Singer S.R."/>
            <person name="Sinharoy S."/>
            <person name="Sterck L."/>
            <person name="Viollet A."/>
            <person name="Wang B.B."/>
            <person name="Wang K."/>
            <person name="Wang M."/>
            <person name="Wang X."/>
            <person name="Warfsmann J."/>
            <person name="Weissenbach J."/>
            <person name="White D.D."/>
            <person name="White J.D."/>
            <person name="Wiley G.B."/>
            <person name="Wincker P."/>
            <person name="Xing Y."/>
            <person name="Yang L."/>
            <person name="Yao Z."/>
            <person name="Ying F."/>
            <person name="Zhai J."/>
            <person name="Zhou L."/>
            <person name="Zuber A."/>
            <person name="Denarie J."/>
            <person name="Dixon R.A."/>
            <person name="May G.D."/>
            <person name="Schwartz D.C."/>
            <person name="Rogers J."/>
            <person name="Quetier F."/>
            <person name="Town C.D."/>
            <person name="Roe B.A."/>
        </authorList>
    </citation>
    <scope>NUCLEOTIDE SEQUENCE [LARGE SCALE GENOMIC DNA]</scope>
    <source>
        <strain evidence="2">A17</strain>
        <strain evidence="3 4">cv. Jemalong A17</strain>
    </source>
</reference>
<gene>
    <name evidence="2" type="ordered locus">MTR_2g088030</name>
</gene>
<evidence type="ECO:0000313" key="3">
    <source>
        <dbReference type="EnsemblPlants" id="AES67204"/>
    </source>
</evidence>
<name>G7ITW0_MEDTR</name>